<dbReference type="SMART" id="SM00248">
    <property type="entry name" value="ANK"/>
    <property type="match status" value="3"/>
</dbReference>
<dbReference type="InterPro" id="IPR050745">
    <property type="entry name" value="Multifunctional_regulatory"/>
</dbReference>
<dbReference type="InterPro" id="IPR002110">
    <property type="entry name" value="Ankyrin_rpt"/>
</dbReference>
<evidence type="ECO:0000313" key="3">
    <source>
        <dbReference type="EMBL" id="QHS94356.1"/>
    </source>
</evidence>
<name>A0A6C0BQ89_9ZZZZ</name>
<evidence type="ECO:0000256" key="1">
    <source>
        <dbReference type="ARBA" id="ARBA00022737"/>
    </source>
</evidence>
<dbReference type="Gene3D" id="1.25.40.20">
    <property type="entry name" value="Ankyrin repeat-containing domain"/>
    <property type="match status" value="1"/>
</dbReference>
<organism evidence="3">
    <name type="scientific">viral metagenome</name>
    <dbReference type="NCBI Taxonomy" id="1070528"/>
    <lineage>
        <taxon>unclassified sequences</taxon>
        <taxon>metagenomes</taxon>
        <taxon>organismal metagenomes</taxon>
    </lineage>
</organism>
<dbReference type="SUPFAM" id="SSF48403">
    <property type="entry name" value="Ankyrin repeat"/>
    <property type="match status" value="1"/>
</dbReference>
<accession>A0A6C0BQ89</accession>
<keyword evidence="1" id="KW-0677">Repeat</keyword>
<dbReference type="InterPro" id="IPR036770">
    <property type="entry name" value="Ankyrin_rpt-contain_sf"/>
</dbReference>
<dbReference type="Pfam" id="PF12796">
    <property type="entry name" value="Ank_2"/>
    <property type="match status" value="1"/>
</dbReference>
<dbReference type="AlphaFoldDB" id="A0A6C0BQ89"/>
<evidence type="ECO:0000256" key="2">
    <source>
        <dbReference type="ARBA" id="ARBA00023043"/>
    </source>
</evidence>
<proteinExistence type="predicted"/>
<dbReference type="PANTHER" id="PTHR24189">
    <property type="entry name" value="MYOTROPHIN"/>
    <property type="match status" value="1"/>
</dbReference>
<dbReference type="PROSITE" id="PS50088">
    <property type="entry name" value="ANK_REPEAT"/>
    <property type="match status" value="1"/>
</dbReference>
<keyword evidence="2" id="KW-0040">ANK repeat</keyword>
<sequence>MSKIESIVYYDCFYLKNFDKSKICIQENIMDYRMECMHLAIRNGNIGAIKVLQNLYDLDMNDTSSYDEYYGTCLHVAVRYHQNRTDIIEEIINNDADINATDYYGCSPLVIAIYDYNSSIDIVECLLKHGADLYKFEHGLSPLELAYKKNKDMYDVMIPYTKGHKKWKRLRIILRAAGLLLKQYHCSVNNVWKPNGVGYFIAKDEFESLLCNY</sequence>
<reference evidence="3" key="1">
    <citation type="journal article" date="2020" name="Nature">
        <title>Giant virus diversity and host interactions through global metagenomics.</title>
        <authorList>
            <person name="Schulz F."/>
            <person name="Roux S."/>
            <person name="Paez-Espino D."/>
            <person name="Jungbluth S."/>
            <person name="Walsh D.A."/>
            <person name="Denef V.J."/>
            <person name="McMahon K.D."/>
            <person name="Konstantinidis K.T."/>
            <person name="Eloe-Fadrosh E.A."/>
            <person name="Kyrpides N.C."/>
            <person name="Woyke T."/>
        </authorList>
    </citation>
    <scope>NUCLEOTIDE SEQUENCE</scope>
    <source>
        <strain evidence="3">GVMAG-M-3300018416-26</strain>
    </source>
</reference>
<dbReference type="EMBL" id="MN739220">
    <property type="protein sequence ID" value="QHS94356.1"/>
    <property type="molecule type" value="Genomic_DNA"/>
</dbReference>
<protein>
    <submittedName>
        <fullName evidence="3">Uncharacterized protein</fullName>
    </submittedName>
</protein>